<dbReference type="InterPro" id="IPR032466">
    <property type="entry name" value="Metal_Hydrolase"/>
</dbReference>
<comment type="cofactor">
    <cofactor evidence="7">
        <name>Zn(2+)</name>
        <dbReference type="ChEBI" id="CHEBI:29105"/>
    </cofactor>
    <cofactor evidence="7">
        <name>Fe(3+)</name>
        <dbReference type="ChEBI" id="CHEBI:29034"/>
    </cofactor>
    <text evidence="7">Binds 1 zinc or iron ion per subunit.</text>
</comment>
<organism evidence="9 10">
    <name type="scientific">Staphylococcus canis</name>
    <dbReference type="NCBI Taxonomy" id="2724942"/>
    <lineage>
        <taxon>Bacteria</taxon>
        <taxon>Bacillati</taxon>
        <taxon>Bacillota</taxon>
        <taxon>Bacilli</taxon>
        <taxon>Bacillales</taxon>
        <taxon>Staphylococcaceae</taxon>
        <taxon>Staphylococcus</taxon>
    </lineage>
</organism>
<dbReference type="InterPro" id="IPR006680">
    <property type="entry name" value="Amidohydro-rel"/>
</dbReference>
<keyword evidence="3 7" id="KW-0378">Hydrolase</keyword>
<feature type="binding site" evidence="7">
    <location>
        <position position="76"/>
    </location>
    <ligand>
        <name>Fe(3+)</name>
        <dbReference type="ChEBI" id="CHEBI:29034"/>
    </ligand>
</feature>
<feature type="binding site" evidence="7">
    <location>
        <position position="78"/>
    </location>
    <ligand>
        <name>Fe(3+)</name>
        <dbReference type="ChEBI" id="CHEBI:29034"/>
    </ligand>
</feature>
<evidence type="ECO:0000256" key="4">
    <source>
        <dbReference type="ARBA" id="ARBA00022808"/>
    </source>
</evidence>
<feature type="binding site" evidence="7">
    <location>
        <position position="317"/>
    </location>
    <ligand>
        <name>Zn(2+)</name>
        <dbReference type="ChEBI" id="CHEBI:29105"/>
    </ligand>
</feature>
<feature type="binding site" evidence="7">
    <location>
        <position position="319"/>
    </location>
    <ligand>
        <name>N-formimidoyl-L-glutamate</name>
        <dbReference type="ChEBI" id="CHEBI:58928"/>
    </ligand>
</feature>
<feature type="binding site" evidence="7">
    <location>
        <position position="321"/>
    </location>
    <ligand>
        <name>N-formimidoyl-L-glutamate</name>
        <dbReference type="ChEBI" id="CHEBI:58928"/>
    </ligand>
</feature>
<feature type="binding site" evidence="7">
    <location>
        <position position="322"/>
    </location>
    <ligand>
        <name>4-imidazolone-5-propanoate</name>
        <dbReference type="ChEBI" id="CHEBI:77893"/>
    </ligand>
</feature>
<evidence type="ECO:0000256" key="6">
    <source>
        <dbReference type="ARBA" id="ARBA00023004"/>
    </source>
</evidence>
<feature type="binding site" evidence="7">
    <location>
        <position position="76"/>
    </location>
    <ligand>
        <name>Zn(2+)</name>
        <dbReference type="ChEBI" id="CHEBI:29105"/>
    </ligand>
</feature>
<keyword evidence="6 7" id="KW-0408">Iron</keyword>
<keyword evidence="2 7" id="KW-0479">Metal-binding</keyword>
<proteinExistence type="inferred from homology"/>
<dbReference type="InterPro" id="IPR005920">
    <property type="entry name" value="HutI"/>
</dbReference>
<feature type="binding site" evidence="7">
    <location>
        <position position="242"/>
    </location>
    <ligand>
        <name>Zn(2+)</name>
        <dbReference type="ChEBI" id="CHEBI:29105"/>
    </ligand>
</feature>
<comment type="similarity">
    <text evidence="7">Belongs to the metallo-dependent hydrolases superfamily. HutI family.</text>
</comment>
<accession>A0ABS0TDK8</accession>
<dbReference type="SUPFAM" id="SSF51338">
    <property type="entry name" value="Composite domain of metallo-dependent hydrolases"/>
    <property type="match status" value="1"/>
</dbReference>
<gene>
    <name evidence="7" type="primary">hutI</name>
    <name evidence="9" type="ORF">HHH54_09595</name>
</gene>
<evidence type="ECO:0000313" key="10">
    <source>
        <dbReference type="Proteomes" id="UP000751852"/>
    </source>
</evidence>
<evidence type="ECO:0000256" key="7">
    <source>
        <dbReference type="HAMAP-Rule" id="MF_00372"/>
    </source>
</evidence>
<evidence type="ECO:0000313" key="9">
    <source>
        <dbReference type="EMBL" id="MBI5975844.1"/>
    </source>
</evidence>
<dbReference type="CDD" id="cd01296">
    <property type="entry name" value="Imidazolone-5PH"/>
    <property type="match status" value="1"/>
</dbReference>
<keyword evidence="5 7" id="KW-0862">Zinc</keyword>
<protein>
    <recommendedName>
        <fullName evidence="1 7">Imidazolonepropionase</fullName>
        <ecNumber evidence="1 7">3.5.2.7</ecNumber>
    </recommendedName>
    <alternativeName>
        <fullName evidence="7">Imidazolone-5-propionate hydrolase</fullName>
    </alternativeName>
</protein>
<reference evidence="9 10" key="1">
    <citation type="submission" date="2020-04" db="EMBL/GenBank/DDBJ databases">
        <title>Staphylococcus species from domestic dog.</title>
        <authorList>
            <person name="Paterson G.K."/>
        </authorList>
    </citation>
    <scope>NUCLEOTIDE SEQUENCE [LARGE SCALE GENOMIC DNA]</scope>
    <source>
        <strain evidence="9 10">H16/1A</strain>
    </source>
</reference>
<dbReference type="GO" id="GO:0050480">
    <property type="term" value="F:imidazolonepropionase activity"/>
    <property type="evidence" value="ECO:0007669"/>
    <property type="project" value="UniProtKB-EC"/>
</dbReference>
<dbReference type="RefSeq" id="WP_198618616.1">
    <property type="nucleotide sequence ID" value="NZ_JABANU010000028.1"/>
</dbReference>
<name>A0ABS0TDK8_9STAP</name>
<comment type="subcellular location">
    <subcellularLocation>
        <location evidence="7">Cytoplasm</location>
    </subcellularLocation>
</comment>
<feature type="binding site" evidence="7">
    <location>
        <position position="317"/>
    </location>
    <ligand>
        <name>Fe(3+)</name>
        <dbReference type="ChEBI" id="CHEBI:29034"/>
    </ligand>
</feature>
<dbReference type="Proteomes" id="UP000751852">
    <property type="component" value="Unassembled WGS sequence"/>
</dbReference>
<keyword evidence="4 7" id="KW-0369">Histidine metabolism</keyword>
<dbReference type="Pfam" id="PF01979">
    <property type="entry name" value="Amidohydro_1"/>
    <property type="match status" value="1"/>
</dbReference>
<comment type="catalytic activity">
    <reaction evidence="7">
        <text>4-imidazolone-5-propanoate + H2O = N-formimidoyl-L-glutamate</text>
        <dbReference type="Rhea" id="RHEA:23660"/>
        <dbReference type="ChEBI" id="CHEBI:15377"/>
        <dbReference type="ChEBI" id="CHEBI:58928"/>
        <dbReference type="ChEBI" id="CHEBI:77893"/>
        <dbReference type="EC" id="3.5.2.7"/>
    </reaction>
</comment>
<evidence type="ECO:0000256" key="3">
    <source>
        <dbReference type="ARBA" id="ARBA00022801"/>
    </source>
</evidence>
<feature type="binding site" evidence="7">
    <location>
        <position position="85"/>
    </location>
    <ligand>
        <name>4-imidazolone-5-propanoate</name>
        <dbReference type="ChEBI" id="CHEBI:77893"/>
    </ligand>
</feature>
<feature type="binding site" evidence="7">
    <location>
        <position position="78"/>
    </location>
    <ligand>
        <name>Zn(2+)</name>
        <dbReference type="ChEBI" id="CHEBI:29105"/>
    </ligand>
</feature>
<dbReference type="HAMAP" id="MF_00372">
    <property type="entry name" value="HutI"/>
    <property type="match status" value="1"/>
</dbReference>
<evidence type="ECO:0000256" key="1">
    <source>
        <dbReference type="ARBA" id="ARBA00012864"/>
    </source>
</evidence>
<dbReference type="SUPFAM" id="SSF51556">
    <property type="entry name" value="Metallo-dependent hydrolases"/>
    <property type="match status" value="1"/>
</dbReference>
<evidence type="ECO:0000256" key="5">
    <source>
        <dbReference type="ARBA" id="ARBA00022833"/>
    </source>
</evidence>
<evidence type="ECO:0000259" key="8">
    <source>
        <dbReference type="Pfam" id="PF01979"/>
    </source>
</evidence>
<comment type="caution">
    <text evidence="9">The sequence shown here is derived from an EMBL/GenBank/DDBJ whole genome shotgun (WGS) entry which is preliminary data.</text>
</comment>
<dbReference type="EMBL" id="JABANU010000028">
    <property type="protein sequence ID" value="MBI5975844.1"/>
    <property type="molecule type" value="Genomic_DNA"/>
</dbReference>
<feature type="domain" description="Amidohydrolase-related" evidence="8">
    <location>
        <begin position="67"/>
        <end position="401"/>
    </location>
</feature>
<feature type="binding site" evidence="7">
    <location>
        <position position="181"/>
    </location>
    <ligand>
        <name>4-imidazolone-5-propanoate</name>
        <dbReference type="ChEBI" id="CHEBI:77893"/>
    </ligand>
</feature>
<feature type="binding site" evidence="7">
    <location>
        <position position="242"/>
    </location>
    <ligand>
        <name>Fe(3+)</name>
        <dbReference type="ChEBI" id="CHEBI:29034"/>
    </ligand>
</feature>
<feature type="binding site" evidence="7">
    <location>
        <position position="148"/>
    </location>
    <ligand>
        <name>N-formimidoyl-L-glutamate</name>
        <dbReference type="ChEBI" id="CHEBI:58928"/>
    </ligand>
</feature>
<dbReference type="NCBIfam" id="TIGR01224">
    <property type="entry name" value="hutI"/>
    <property type="match status" value="1"/>
</dbReference>
<dbReference type="Gene3D" id="2.30.40.10">
    <property type="entry name" value="Urease, subunit C, domain 1"/>
    <property type="match status" value="1"/>
</dbReference>
<comment type="pathway">
    <text evidence="7">Amino-acid degradation; L-histidine degradation into L-glutamate; N-formimidoyl-L-glutamate from L-histidine: step 3/3.</text>
</comment>
<dbReference type="Gene3D" id="3.20.20.140">
    <property type="entry name" value="Metal-dependent hydrolases"/>
    <property type="match status" value="1"/>
</dbReference>
<dbReference type="InterPro" id="IPR011059">
    <property type="entry name" value="Metal-dep_hydrolase_composite"/>
</dbReference>
<feature type="binding site" evidence="7">
    <location>
        <position position="245"/>
    </location>
    <ligand>
        <name>4-imidazolone-5-propanoate</name>
        <dbReference type="ChEBI" id="CHEBI:77893"/>
    </ligand>
</feature>
<keyword evidence="7" id="KW-0963">Cytoplasm</keyword>
<evidence type="ECO:0000256" key="2">
    <source>
        <dbReference type="ARBA" id="ARBA00022723"/>
    </source>
</evidence>
<dbReference type="PANTHER" id="PTHR42752">
    <property type="entry name" value="IMIDAZOLONEPROPIONASE"/>
    <property type="match status" value="1"/>
</dbReference>
<feature type="binding site" evidence="7">
    <location>
        <position position="148"/>
    </location>
    <ligand>
        <name>4-imidazolone-5-propanoate</name>
        <dbReference type="ChEBI" id="CHEBI:77893"/>
    </ligand>
</feature>
<dbReference type="PANTHER" id="PTHR42752:SF1">
    <property type="entry name" value="IMIDAZOLONEPROPIONASE-RELATED"/>
    <property type="match status" value="1"/>
</dbReference>
<comment type="function">
    <text evidence="7">Catalyzes the hydrolytic cleavage of the carbon-nitrogen bond in imidazolone-5-propanoate to yield N-formimidoyl-L-glutamate. It is the third step in the universal histidine degradation pathway.</text>
</comment>
<sequence length="411" mass="45342">MNDLLIQNIKALVLPKKTDRPLKGKELDELEVIENGTVVVKDGKIVYSGKHTDEYEAKETIDATGKVVSPALVDAHTHLIHGGSREHEMTLKRQGVSYLEILEQGGGILSTVEATREATEDQLFEKAEHDLLTMIHHGVLAVESKSGYGLDKENELKQLRVSRRLQEKYNLDMRHTFLGPHAVPKEAESNAQFLQEMIDLLPEVKEYADFADIFCETGVFSIEESKRYMEAAQKEGFKVKIHADEIDPLGGLGLAIDEGAISADHLVASSDEDKKKLKDSDTVAVLLPGTTFYLGKESYADARGMLEQNGAIAIATDYNPGSCVTNNLQMVMAIAALKLKLSPNEIWNAVTVNAAKAIDVDAGTINEGDKANIVIWHAPNHEYIPYHYGINHAEKVIKDGKVIVDHQLQLS</sequence>
<dbReference type="EC" id="3.5.2.7" evidence="1 7"/>
<keyword evidence="10" id="KW-1185">Reference proteome</keyword>